<dbReference type="Proteomes" id="UP000054771">
    <property type="component" value="Unassembled WGS sequence"/>
</dbReference>
<feature type="region of interest" description="Disordered" evidence="1">
    <location>
        <begin position="169"/>
        <end position="191"/>
    </location>
</feature>
<dbReference type="OrthoDB" id="5389892at2759"/>
<dbReference type="GO" id="GO:0005737">
    <property type="term" value="C:cytoplasm"/>
    <property type="evidence" value="ECO:0007669"/>
    <property type="project" value="TreeGrafter"/>
</dbReference>
<dbReference type="PANTHER" id="PTHR28307:SF1">
    <property type="entry name" value="PAL1 CELL MORPHOLOGY PROTEIN"/>
    <property type="match status" value="1"/>
</dbReference>
<evidence type="ECO:0008006" key="4">
    <source>
        <dbReference type="Google" id="ProtNLM"/>
    </source>
</evidence>
<evidence type="ECO:0000256" key="1">
    <source>
        <dbReference type="SAM" id="MobiDB-lite"/>
    </source>
</evidence>
<dbReference type="EMBL" id="CDMC01000011">
    <property type="protein sequence ID" value="CEL08361.1"/>
    <property type="molecule type" value="Genomic_DNA"/>
</dbReference>
<keyword evidence="3" id="KW-1185">Reference proteome</keyword>
<dbReference type="AlphaFoldDB" id="A0A0U5CEM5"/>
<sequence>MYLGSKISGKSLTEKSTASSPLLPPSSFYQAVYQSELQQLPKHITNHLGALVYFYYFFPPVLEQKAKSDSNRTLYLTTPIIHSQQLRTKSILCPRKQNYITRNHPLTTSKMHRYQMDHSYPVFPNDSPSDMNMDFASMMSNRNPYQRFVSPSPSRSSISRRRSSIPYSDYSVFLDAPQHPRGRRHSTRPRRESQLVNPDIIDRLDTASQFSYHHEGPYDAVYPERNRIADQSPLEALRESNAEALKATPEHKIVDAIERHRPLEGVAYFPPGHTDQEGQTYDYEEGHNMMNDYGNFARFPGLRFTDEDFKDDPFYNTPVKPFAAIRNVFRRKHRRVSS</sequence>
<protein>
    <recommendedName>
        <fullName evidence="4">Pal1 cell morphology protein</fullName>
    </recommendedName>
</protein>
<evidence type="ECO:0000313" key="2">
    <source>
        <dbReference type="EMBL" id="CEL08361.1"/>
    </source>
</evidence>
<accession>A0A0U5CEM5</accession>
<dbReference type="PANTHER" id="PTHR28307">
    <property type="entry name" value="PROTEIN PAL1"/>
    <property type="match status" value="1"/>
</dbReference>
<organism evidence="2 3">
    <name type="scientific">Aspergillus calidoustus</name>
    <dbReference type="NCBI Taxonomy" id="454130"/>
    <lineage>
        <taxon>Eukaryota</taxon>
        <taxon>Fungi</taxon>
        <taxon>Dikarya</taxon>
        <taxon>Ascomycota</taxon>
        <taxon>Pezizomycotina</taxon>
        <taxon>Eurotiomycetes</taxon>
        <taxon>Eurotiomycetidae</taxon>
        <taxon>Eurotiales</taxon>
        <taxon>Aspergillaceae</taxon>
        <taxon>Aspergillus</taxon>
        <taxon>Aspergillus subgen. Nidulantes</taxon>
    </lineage>
</organism>
<evidence type="ECO:0000313" key="3">
    <source>
        <dbReference type="Proteomes" id="UP000054771"/>
    </source>
</evidence>
<reference evidence="3" key="1">
    <citation type="journal article" date="2016" name="Genome Announc.">
        <title>Draft genome sequences of fungus Aspergillus calidoustus.</title>
        <authorList>
            <person name="Horn F."/>
            <person name="Linde J."/>
            <person name="Mattern D.J."/>
            <person name="Walther G."/>
            <person name="Guthke R."/>
            <person name="Scherlach K."/>
            <person name="Martin K."/>
            <person name="Brakhage A.A."/>
            <person name="Petzke L."/>
            <person name="Valiante V."/>
        </authorList>
    </citation>
    <scope>NUCLEOTIDE SEQUENCE [LARGE SCALE GENOMIC DNA]</scope>
    <source>
        <strain evidence="3">SF006504</strain>
    </source>
</reference>
<dbReference type="Pfam" id="PF08316">
    <property type="entry name" value="Pal1"/>
    <property type="match status" value="1"/>
</dbReference>
<gene>
    <name evidence="2" type="ORF">ASPCAL11512</name>
</gene>
<proteinExistence type="predicted"/>
<dbReference type="InterPro" id="IPR013226">
    <property type="entry name" value="Pal1"/>
</dbReference>
<name>A0A0U5CEM5_ASPCI</name>